<protein>
    <recommendedName>
        <fullName evidence="5">WW domain binding protein 1-like a</fullName>
    </recommendedName>
</protein>
<dbReference type="InParanoid" id="M3ZU98"/>
<dbReference type="InterPro" id="IPR051994">
    <property type="entry name" value="WW_domain-binding"/>
</dbReference>
<sequence length="199" mass="22810">MPRGFVRSGAGLVCKGVNNQSYICESGHCCGQAECCSNIYELWWFWLVWAVIIILTGFCVWQHWRAKQRFQQQRRQNEINLIAYREVHNNSQLPLYLRKLVEFKKGHPTTQFYSSSTNGPNKDSTAGRYRRFTGDSGIEVCEGQEHPWDQHEFFDREETLEEEGLRGKDEPDDCTDPQTAEWGLAGGPAADDTQTKSPG</sequence>
<keyword evidence="2" id="KW-0812">Transmembrane</keyword>
<proteinExistence type="predicted"/>
<dbReference type="PANTHER" id="PTHR16209:SF4">
    <property type="entry name" value="WW DOMAIN BINDING PROTEIN 1-LIKE"/>
    <property type="match status" value="1"/>
</dbReference>
<evidence type="ECO:0000256" key="1">
    <source>
        <dbReference type="SAM" id="MobiDB-lite"/>
    </source>
</evidence>
<dbReference type="InterPro" id="IPR021684">
    <property type="entry name" value="WBP1-like"/>
</dbReference>
<evidence type="ECO:0000313" key="4">
    <source>
        <dbReference type="Proteomes" id="UP000002852"/>
    </source>
</evidence>
<dbReference type="eggNOG" id="ENOG502QQBJ">
    <property type="taxonomic scope" value="Eukaryota"/>
</dbReference>
<evidence type="ECO:0000256" key="2">
    <source>
        <dbReference type="SAM" id="Phobius"/>
    </source>
</evidence>
<dbReference type="HOGENOM" id="CLU_046863_2_0_1"/>
<feature type="transmembrane region" description="Helical" evidence="2">
    <location>
        <begin position="43"/>
        <end position="64"/>
    </location>
</feature>
<reference evidence="3" key="3">
    <citation type="submission" date="2025-08" db="UniProtKB">
        <authorList>
            <consortium name="Ensembl"/>
        </authorList>
    </citation>
    <scope>IDENTIFICATION</scope>
    <source>
        <strain evidence="3">JP 163 A</strain>
    </source>
</reference>
<reference evidence="4" key="2">
    <citation type="journal article" date="2013" name="Nat. Genet.">
        <title>The genome of the platyfish, Xiphophorus maculatus, provides insights into evolutionary adaptation and several complex traits.</title>
        <authorList>
            <person name="Schartl M."/>
            <person name="Walter R.B."/>
            <person name="Shen Y."/>
            <person name="Garcia T."/>
            <person name="Catchen J."/>
            <person name="Amores A."/>
            <person name="Braasch I."/>
            <person name="Chalopin D."/>
            <person name="Volff J.N."/>
            <person name="Lesch K.P."/>
            <person name="Bisazza A."/>
            <person name="Minx P."/>
            <person name="Hillier L."/>
            <person name="Wilson R.K."/>
            <person name="Fuerstenberg S."/>
            <person name="Boore J."/>
            <person name="Searle S."/>
            <person name="Postlethwait J.H."/>
            <person name="Warren W.C."/>
        </authorList>
    </citation>
    <scope>NUCLEOTIDE SEQUENCE [LARGE SCALE GENOMIC DNA]</scope>
    <source>
        <strain evidence="4">JP 163 A</strain>
    </source>
</reference>
<keyword evidence="2" id="KW-0472">Membrane</keyword>
<feature type="compositionally biased region" description="Basic and acidic residues" evidence="1">
    <location>
        <begin position="158"/>
        <end position="169"/>
    </location>
</feature>
<keyword evidence="2" id="KW-1133">Transmembrane helix</keyword>
<feature type="region of interest" description="Disordered" evidence="1">
    <location>
        <begin position="158"/>
        <end position="199"/>
    </location>
</feature>
<accession>M3ZU98</accession>
<dbReference type="Pfam" id="PF11669">
    <property type="entry name" value="WBP-1"/>
    <property type="match status" value="1"/>
</dbReference>
<evidence type="ECO:0008006" key="5">
    <source>
        <dbReference type="Google" id="ProtNLM"/>
    </source>
</evidence>
<reference evidence="3" key="4">
    <citation type="submission" date="2025-09" db="UniProtKB">
        <authorList>
            <consortium name="Ensembl"/>
        </authorList>
    </citation>
    <scope>IDENTIFICATION</scope>
    <source>
        <strain evidence="3">JP 163 A</strain>
    </source>
</reference>
<name>M3ZU98_XIPMA</name>
<keyword evidence="4" id="KW-1185">Reference proteome</keyword>
<reference evidence="4" key="1">
    <citation type="submission" date="2012-01" db="EMBL/GenBank/DDBJ databases">
        <authorList>
            <person name="Walter R."/>
            <person name="Schartl M."/>
            <person name="Warren W."/>
        </authorList>
    </citation>
    <scope>NUCLEOTIDE SEQUENCE [LARGE SCALE GENOMIC DNA]</scope>
    <source>
        <strain evidence="4">JP 163 A</strain>
    </source>
</reference>
<dbReference type="GeneTree" id="ENSGT00950000183109"/>
<evidence type="ECO:0000313" key="3">
    <source>
        <dbReference type="Ensembl" id="ENSXMAP00000005791.2"/>
    </source>
</evidence>
<dbReference type="Ensembl" id="ENSXMAT00000005797.2">
    <property type="protein sequence ID" value="ENSXMAP00000005791.2"/>
    <property type="gene ID" value="ENSXMAG00000005779.2"/>
</dbReference>
<dbReference type="AlphaFoldDB" id="M3ZU98"/>
<dbReference type="Proteomes" id="UP000002852">
    <property type="component" value="Unassembled WGS sequence"/>
</dbReference>
<organism evidence="3 4">
    <name type="scientific">Xiphophorus maculatus</name>
    <name type="common">Southern platyfish</name>
    <name type="synonym">Platypoecilus maculatus</name>
    <dbReference type="NCBI Taxonomy" id="8083"/>
    <lineage>
        <taxon>Eukaryota</taxon>
        <taxon>Metazoa</taxon>
        <taxon>Chordata</taxon>
        <taxon>Craniata</taxon>
        <taxon>Vertebrata</taxon>
        <taxon>Euteleostomi</taxon>
        <taxon>Actinopterygii</taxon>
        <taxon>Neopterygii</taxon>
        <taxon>Teleostei</taxon>
        <taxon>Neoteleostei</taxon>
        <taxon>Acanthomorphata</taxon>
        <taxon>Ovalentaria</taxon>
        <taxon>Atherinomorphae</taxon>
        <taxon>Cyprinodontiformes</taxon>
        <taxon>Poeciliidae</taxon>
        <taxon>Poeciliinae</taxon>
        <taxon>Xiphophorus</taxon>
    </lineage>
</organism>
<dbReference type="STRING" id="8083.ENSXMAP00000005791"/>
<dbReference type="PANTHER" id="PTHR16209">
    <property type="entry name" value="VESICULAR, OVEREXPRESSED IN CANCER, PROSURVIVAL PROTEIN 1"/>
    <property type="match status" value="1"/>
</dbReference>